<name>A0A9Q7ZPE0_9ENTR</name>
<accession>A0A9Q7ZPE0</accession>
<dbReference type="AlphaFoldDB" id="A0A9Q7ZPE0"/>
<dbReference type="EMBL" id="UIGT01000001">
    <property type="protein sequence ID" value="SUX80861.1"/>
    <property type="molecule type" value="Genomic_DNA"/>
</dbReference>
<dbReference type="RefSeq" id="WP_257749205.1">
    <property type="nucleotide sequence ID" value="NZ_CP102500.1"/>
</dbReference>
<sequence>MRLLTWLEQMEQAWKDDIPQNDAPGEMAVDVKCDKENAETNKEGDGNAP</sequence>
<protein>
    <submittedName>
        <fullName evidence="1">Uncharacterized protein</fullName>
    </submittedName>
</protein>
<proteinExistence type="predicted"/>
<reference evidence="1 2" key="1">
    <citation type="submission" date="2018-06" db="EMBL/GenBank/DDBJ databases">
        <authorList>
            <consortium name="Pathogen Informatics"/>
            <person name="Doyle S."/>
        </authorList>
    </citation>
    <scope>NUCLEOTIDE SEQUENCE [LARGE SCALE GENOMIC DNA]</scope>
    <source>
        <strain evidence="1 2">NCTC8782</strain>
    </source>
</reference>
<organism evidence="1 2">
    <name type="scientific">Citrobacter youngae</name>
    <dbReference type="NCBI Taxonomy" id="133448"/>
    <lineage>
        <taxon>Bacteria</taxon>
        <taxon>Pseudomonadati</taxon>
        <taxon>Pseudomonadota</taxon>
        <taxon>Gammaproteobacteria</taxon>
        <taxon>Enterobacterales</taxon>
        <taxon>Enterobacteriaceae</taxon>
        <taxon>Citrobacter</taxon>
        <taxon>Citrobacter freundii complex</taxon>
    </lineage>
</organism>
<evidence type="ECO:0000313" key="2">
    <source>
        <dbReference type="Proteomes" id="UP000255286"/>
    </source>
</evidence>
<evidence type="ECO:0000313" key="1">
    <source>
        <dbReference type="EMBL" id="SUX80861.1"/>
    </source>
</evidence>
<comment type="caution">
    <text evidence="1">The sequence shown here is derived from an EMBL/GenBank/DDBJ whole genome shotgun (WGS) entry which is preliminary data.</text>
</comment>
<dbReference type="Proteomes" id="UP000255286">
    <property type="component" value="Unassembled WGS sequence"/>
</dbReference>
<gene>
    <name evidence="1" type="ORF">NCTC8782_03471</name>
</gene>